<feature type="region of interest" description="Disordered" evidence="1">
    <location>
        <begin position="329"/>
        <end position="367"/>
    </location>
</feature>
<dbReference type="Gene3D" id="3.30.460.10">
    <property type="entry name" value="Beta Polymerase, domain 2"/>
    <property type="match status" value="1"/>
</dbReference>
<evidence type="ECO:0000313" key="4">
    <source>
        <dbReference type="Proteomes" id="UP000589626"/>
    </source>
</evidence>
<evidence type="ECO:0000259" key="2">
    <source>
        <dbReference type="Pfam" id="PF04233"/>
    </source>
</evidence>
<accession>A0A7W4VSZ0</accession>
<protein>
    <submittedName>
        <fullName evidence="3">SPP1 gp7 family putative phage head morphogenesis protein</fullName>
    </submittedName>
</protein>
<dbReference type="RefSeq" id="WP_183591135.1">
    <property type="nucleotide sequence ID" value="NZ_JACHWR010000001.1"/>
</dbReference>
<gene>
    <name evidence="3" type="ORF">FHU40_001012</name>
</gene>
<dbReference type="Proteomes" id="UP000589626">
    <property type="component" value="Unassembled WGS sequence"/>
</dbReference>
<dbReference type="InterPro" id="IPR043519">
    <property type="entry name" value="NT_sf"/>
</dbReference>
<evidence type="ECO:0000313" key="3">
    <source>
        <dbReference type="EMBL" id="MBB3041211.1"/>
    </source>
</evidence>
<dbReference type="EMBL" id="JACHWR010000001">
    <property type="protein sequence ID" value="MBB3041211.1"/>
    <property type="molecule type" value="Genomic_DNA"/>
</dbReference>
<evidence type="ECO:0000256" key="1">
    <source>
        <dbReference type="SAM" id="MobiDB-lite"/>
    </source>
</evidence>
<dbReference type="AlphaFoldDB" id="A0A7W4VSZ0"/>
<sequence length="550" mass="60272">MASRRETRRLQRQLDAQLRRLTDQVERDLIRAWAMAWDETSTDLTALLVDLLTAGEQVTVAQLLMATRLRRALAEVADRLERLTAYAGVRVTQDLRRVVDMAGGAQASIIDSQLPSGSGLVDLESWARVDPRQVEAIVARSTQQITSRMRPVSASAYDVMRRELIRGVVSGSNPRVVARRMVARAREPFAGGLTRALTIARTEMLDAHRAGARAGQARHAEVLRGWMWLASLSTRTCPACLGMHGQVFDLDVPGPDGHQNCRCARMPVVRPWTELGFDGIEEPGPLAPDADGFFAGLTPREQQAILGPRGYQAWLAGRWPRSKWGVRRSNDGWRDSVVPGKPPRLPGGTAGRPPLPPARAPRGLDDDPAQRAADAIIARATNAEPAVTKLVQEVAATAGGRLERLEFRLKSRASIVDKLTRPGVDLAEAAEKIKDSLRYTIVIPRRKYARGGQSARDALAEAGYVLVKSPAGWPGAGYRGVNLAVRAPDGTVFEVQLHTAASLRAAEAAHLIYEEQRRLPVGSKRWLELEAEMAKIFNSVPWPPGLPRID</sequence>
<reference evidence="3 4" key="1">
    <citation type="submission" date="2020-08" db="EMBL/GenBank/DDBJ databases">
        <title>Sequencing the genomes of 1000 actinobacteria strains.</title>
        <authorList>
            <person name="Klenk H.-P."/>
        </authorList>
    </citation>
    <scope>NUCLEOTIDE SEQUENCE [LARGE SCALE GENOMIC DNA]</scope>
    <source>
        <strain evidence="3 4">DSM 105498</strain>
    </source>
</reference>
<comment type="caution">
    <text evidence="3">The sequence shown here is derived from an EMBL/GenBank/DDBJ whole genome shotgun (WGS) entry which is preliminary data.</text>
</comment>
<dbReference type="NCBIfam" id="TIGR01641">
    <property type="entry name" value="phageSPP1_gp7"/>
    <property type="match status" value="1"/>
</dbReference>
<proteinExistence type="predicted"/>
<keyword evidence="4" id="KW-1185">Reference proteome</keyword>
<feature type="domain" description="Phage head morphogenesis" evidence="2">
    <location>
        <begin position="160"/>
        <end position="264"/>
    </location>
</feature>
<dbReference type="InterPro" id="IPR006528">
    <property type="entry name" value="Phage_head_morphogenesis_dom"/>
</dbReference>
<organism evidence="3 4">
    <name type="scientific">Nocardioides soli</name>
    <dbReference type="NCBI Taxonomy" id="1036020"/>
    <lineage>
        <taxon>Bacteria</taxon>
        <taxon>Bacillati</taxon>
        <taxon>Actinomycetota</taxon>
        <taxon>Actinomycetes</taxon>
        <taxon>Propionibacteriales</taxon>
        <taxon>Nocardioidaceae</taxon>
        <taxon>Nocardioides</taxon>
    </lineage>
</organism>
<name>A0A7W4VSZ0_9ACTN</name>
<dbReference type="SUPFAM" id="SSF81301">
    <property type="entry name" value="Nucleotidyltransferase"/>
    <property type="match status" value="1"/>
</dbReference>
<dbReference type="Pfam" id="PF04233">
    <property type="entry name" value="Phage_Mu_F"/>
    <property type="match status" value="1"/>
</dbReference>